<dbReference type="AlphaFoldDB" id="A0AAT9GPS6"/>
<protein>
    <submittedName>
        <fullName evidence="2">Uncharacterized protein</fullName>
    </submittedName>
</protein>
<keyword evidence="1" id="KW-0472">Membrane</keyword>
<dbReference type="GeneID" id="92353789"/>
<keyword evidence="1" id="KW-1133">Transmembrane helix</keyword>
<dbReference type="RefSeq" id="WP_369611103.1">
    <property type="nucleotide sequence ID" value="NZ_AP031322.1"/>
</dbReference>
<sequence length="65" mass="7002">MFSIAGIFFAILGIGMAIYSNLETAIGFVSVLAVPIYAIGFIGYCRVPDEKVEHLAGNNLFSPVY</sequence>
<name>A0AAT9GPS6_9CREN</name>
<gene>
    <name evidence="2" type="ORF">SJAV_08600</name>
</gene>
<evidence type="ECO:0000313" key="2">
    <source>
        <dbReference type="EMBL" id="BFH72916.1"/>
    </source>
</evidence>
<keyword evidence="1" id="KW-0812">Transmembrane</keyword>
<dbReference type="EMBL" id="AP031322">
    <property type="protein sequence ID" value="BFH72916.1"/>
    <property type="molecule type" value="Genomic_DNA"/>
</dbReference>
<accession>A0AAT9GPS6</accession>
<dbReference type="KEGG" id="sjv:SJAV_08600"/>
<proteinExistence type="predicted"/>
<reference evidence="2" key="1">
    <citation type="submission" date="2024-03" db="EMBL/GenBank/DDBJ databases">
        <title>Complete genome sequence of Sulfurisphaera javensis strain KD-1.</title>
        <authorList>
            <person name="Sakai H."/>
            <person name="Nur N."/>
            <person name="Suwanto A."/>
            <person name="Kurosawa N."/>
        </authorList>
    </citation>
    <scope>NUCLEOTIDE SEQUENCE</scope>
    <source>
        <strain evidence="2">KD-1</strain>
    </source>
</reference>
<evidence type="ECO:0000256" key="1">
    <source>
        <dbReference type="SAM" id="Phobius"/>
    </source>
</evidence>
<feature type="transmembrane region" description="Helical" evidence="1">
    <location>
        <begin position="27"/>
        <end position="45"/>
    </location>
</feature>
<organism evidence="2">
    <name type="scientific">Sulfurisphaera javensis</name>
    <dbReference type="NCBI Taxonomy" id="2049879"/>
    <lineage>
        <taxon>Archaea</taxon>
        <taxon>Thermoproteota</taxon>
        <taxon>Thermoprotei</taxon>
        <taxon>Sulfolobales</taxon>
        <taxon>Sulfolobaceae</taxon>
        <taxon>Sulfurisphaera</taxon>
    </lineage>
</organism>